<dbReference type="Proteomes" id="UP000007735">
    <property type="component" value="Chromosome"/>
</dbReference>
<dbReference type="KEGG" id="sfh:SFHH103_00237"/>
<name>G9AAW1_SINF1</name>
<organism evidence="1 2">
    <name type="scientific">Sinorhizobium fredii (strain HH103)</name>
    <dbReference type="NCBI Taxonomy" id="1117943"/>
    <lineage>
        <taxon>Bacteria</taxon>
        <taxon>Pseudomonadati</taxon>
        <taxon>Pseudomonadota</taxon>
        <taxon>Alphaproteobacteria</taxon>
        <taxon>Hyphomicrobiales</taxon>
        <taxon>Rhizobiaceae</taxon>
        <taxon>Sinorhizobium/Ensifer group</taxon>
        <taxon>Sinorhizobium</taxon>
    </lineage>
</organism>
<dbReference type="HOGENOM" id="CLU_3275643_0_0_5"/>
<evidence type="ECO:0000313" key="1">
    <source>
        <dbReference type="EMBL" id="CCE94741.1"/>
    </source>
</evidence>
<dbReference type="EMBL" id="HE616890">
    <property type="protein sequence ID" value="CCE94741.1"/>
    <property type="molecule type" value="Genomic_DNA"/>
</dbReference>
<gene>
    <name evidence="1" type="ordered locus">SFHH103_00237</name>
</gene>
<evidence type="ECO:0000313" key="2">
    <source>
        <dbReference type="Proteomes" id="UP000007735"/>
    </source>
</evidence>
<sequence length="41" mass="4659">MTMLTGMVYFLTCHVDDAGRGQTCLRERGFGRCDSKVFARE</sequence>
<proteinExistence type="predicted"/>
<reference evidence="1 2" key="1">
    <citation type="journal article" date="2012" name="J. Bacteriol.">
        <title>Genome sequence of the soybean symbiont Sinorhizobium fredii HH103.</title>
        <authorList>
            <person name="Weidner S."/>
            <person name="Becker A."/>
            <person name="Bonilla I."/>
            <person name="Jaenicke S."/>
            <person name="Lloret J."/>
            <person name="Margaret I."/>
            <person name="Puhler A."/>
            <person name="Ruiz-Sainz J.E."/>
            <person name="Schneiker-Bekel S."/>
            <person name="Szczepanowski R."/>
            <person name="Vinardell J.M."/>
            <person name="Zehner S."/>
            <person name="Gottfert M."/>
        </authorList>
    </citation>
    <scope>NUCLEOTIDE SEQUENCE [LARGE SCALE GENOMIC DNA]</scope>
    <source>
        <strain evidence="1 2">HH103</strain>
    </source>
</reference>
<dbReference type="AlphaFoldDB" id="G9AAW1"/>
<protein>
    <submittedName>
        <fullName evidence="1">Uncharacterized protein</fullName>
    </submittedName>
</protein>
<accession>G9AAW1</accession>